<evidence type="ECO:0008006" key="3">
    <source>
        <dbReference type="Google" id="ProtNLM"/>
    </source>
</evidence>
<evidence type="ECO:0000313" key="2">
    <source>
        <dbReference type="Proteomes" id="UP000277580"/>
    </source>
</evidence>
<dbReference type="Proteomes" id="UP000277580">
    <property type="component" value="Unassembled WGS sequence"/>
</dbReference>
<dbReference type="InParanoid" id="A0A3N4L1K5"/>
<dbReference type="PANTHER" id="PTHR34144">
    <property type="entry name" value="CHROMOSOME 8, WHOLE GENOME SHOTGUN SEQUENCE"/>
    <property type="match status" value="1"/>
</dbReference>
<name>A0A3N4L1K5_9PEZI</name>
<protein>
    <recommendedName>
        <fullName evidence="3">Glycosyltransferase family 69 protein</fullName>
    </recommendedName>
</protein>
<proteinExistence type="predicted"/>
<gene>
    <name evidence="1" type="ORF">P167DRAFT_500226</name>
</gene>
<dbReference type="PANTHER" id="PTHR34144:SF7">
    <property type="entry name" value="EXPORT PROTEIN (CAP59), PUTATIVE (AFU_ORTHOLOGUE AFUA_7G05020)-RELATED"/>
    <property type="match status" value="1"/>
</dbReference>
<keyword evidence="2" id="KW-1185">Reference proteome</keyword>
<dbReference type="Pfam" id="PF11735">
    <property type="entry name" value="CAP59_mtransfer"/>
    <property type="match status" value="1"/>
</dbReference>
<accession>A0A3N4L1K5</accession>
<dbReference type="AlphaFoldDB" id="A0A3N4L1K5"/>
<evidence type="ECO:0000313" key="1">
    <source>
        <dbReference type="EMBL" id="RPB16690.1"/>
    </source>
</evidence>
<dbReference type="STRING" id="1392247.A0A3N4L1K5"/>
<dbReference type="EMBL" id="ML119108">
    <property type="protein sequence ID" value="RPB16690.1"/>
    <property type="molecule type" value="Genomic_DNA"/>
</dbReference>
<reference evidence="1 2" key="1">
    <citation type="journal article" date="2018" name="Nat. Ecol. Evol.">
        <title>Pezizomycetes genomes reveal the molecular basis of ectomycorrhizal truffle lifestyle.</title>
        <authorList>
            <person name="Murat C."/>
            <person name="Payen T."/>
            <person name="Noel B."/>
            <person name="Kuo A."/>
            <person name="Morin E."/>
            <person name="Chen J."/>
            <person name="Kohler A."/>
            <person name="Krizsan K."/>
            <person name="Balestrini R."/>
            <person name="Da Silva C."/>
            <person name="Montanini B."/>
            <person name="Hainaut M."/>
            <person name="Levati E."/>
            <person name="Barry K.W."/>
            <person name="Belfiori B."/>
            <person name="Cichocki N."/>
            <person name="Clum A."/>
            <person name="Dockter R.B."/>
            <person name="Fauchery L."/>
            <person name="Guy J."/>
            <person name="Iotti M."/>
            <person name="Le Tacon F."/>
            <person name="Lindquist E.A."/>
            <person name="Lipzen A."/>
            <person name="Malagnac F."/>
            <person name="Mello A."/>
            <person name="Molinier V."/>
            <person name="Miyauchi S."/>
            <person name="Poulain J."/>
            <person name="Riccioni C."/>
            <person name="Rubini A."/>
            <person name="Sitrit Y."/>
            <person name="Splivallo R."/>
            <person name="Traeger S."/>
            <person name="Wang M."/>
            <person name="Zifcakova L."/>
            <person name="Wipf D."/>
            <person name="Zambonelli A."/>
            <person name="Paolocci F."/>
            <person name="Nowrousian M."/>
            <person name="Ottonello S."/>
            <person name="Baldrian P."/>
            <person name="Spatafora J.W."/>
            <person name="Henrissat B."/>
            <person name="Nagy L.G."/>
            <person name="Aury J.M."/>
            <person name="Wincker P."/>
            <person name="Grigoriev I.V."/>
            <person name="Bonfante P."/>
            <person name="Martin F.M."/>
        </authorList>
    </citation>
    <scope>NUCLEOTIDE SEQUENCE [LARGE SCALE GENOMIC DNA]</scope>
    <source>
        <strain evidence="1 2">CCBAS932</strain>
    </source>
</reference>
<dbReference type="OrthoDB" id="262547at2759"/>
<dbReference type="InterPro" id="IPR021047">
    <property type="entry name" value="Mannosyltransferase_CMT1"/>
</dbReference>
<sequence length="390" mass="44312">MPVCFRRSRRGALIALVLFVFAVHDLLYRLDSRAPEPPAAAANIPLGRVFIASNHWNSAKILKSHWSNSVLELIAKIGPENVYFSLYESGSWDDTKGELRQLDSRLEELGVARTIIMDETTHSDEISKPPEDKWWIETKSGKKELRRIPYLARLRNIVLEPLLSPEVVNATHSFDRILFLNDVIFTPDDAIKLMQTRSGDYAAACALDFAVPHKFYDTFALRDSTGRPAASLEYPYFGAGRSRQSLLRGEPVLVRSCWNGMVSFDAKPFIAKQPLRFRGIPDSLALHHLEGSECCLIHYDNPLSSSRGIYLNPQVRVGYKEPAYLSAKSWPSIRDTIPGMFIRATTWIIDLPWKDRKVDARLKKWGGKEVGRDCLIDEMQILADNGWKHM</sequence>
<organism evidence="1 2">
    <name type="scientific">Morchella conica CCBAS932</name>
    <dbReference type="NCBI Taxonomy" id="1392247"/>
    <lineage>
        <taxon>Eukaryota</taxon>
        <taxon>Fungi</taxon>
        <taxon>Dikarya</taxon>
        <taxon>Ascomycota</taxon>
        <taxon>Pezizomycotina</taxon>
        <taxon>Pezizomycetes</taxon>
        <taxon>Pezizales</taxon>
        <taxon>Morchellaceae</taxon>
        <taxon>Morchella</taxon>
    </lineage>
</organism>